<proteinExistence type="predicted"/>
<feature type="transmembrane region" description="Helical" evidence="5">
    <location>
        <begin position="30"/>
        <end position="51"/>
    </location>
</feature>
<keyword evidence="4 5" id="KW-0472">Membrane</keyword>
<dbReference type="Pfam" id="PF01699">
    <property type="entry name" value="Na_Ca_ex"/>
    <property type="match status" value="2"/>
</dbReference>
<evidence type="ECO:0000259" key="6">
    <source>
        <dbReference type="Pfam" id="PF01699"/>
    </source>
</evidence>
<feature type="transmembrane region" description="Helical" evidence="5">
    <location>
        <begin position="270"/>
        <end position="287"/>
    </location>
</feature>
<protein>
    <submittedName>
        <fullName evidence="7">Calcium/sodium antiporter</fullName>
    </submittedName>
</protein>
<feature type="domain" description="Sodium/calcium exchanger membrane region" evidence="6">
    <location>
        <begin position="2"/>
        <end position="137"/>
    </location>
</feature>
<dbReference type="PANTHER" id="PTHR10846:SF8">
    <property type="entry name" value="INNER MEMBRANE PROTEIN YRBG"/>
    <property type="match status" value="1"/>
</dbReference>
<dbReference type="AlphaFoldDB" id="A0A4R0JGG7"/>
<dbReference type="Gene3D" id="1.20.1420.30">
    <property type="entry name" value="NCX, central ion-binding region"/>
    <property type="match status" value="1"/>
</dbReference>
<evidence type="ECO:0000313" key="7">
    <source>
        <dbReference type="EMBL" id="TCC46073.1"/>
    </source>
</evidence>
<comment type="subcellular location">
    <subcellularLocation>
        <location evidence="1">Membrane</location>
        <topology evidence="1">Multi-pass membrane protein</topology>
    </subcellularLocation>
</comment>
<feature type="transmembrane region" description="Helical" evidence="5">
    <location>
        <begin position="165"/>
        <end position="186"/>
    </location>
</feature>
<evidence type="ECO:0000256" key="5">
    <source>
        <dbReference type="SAM" id="Phobius"/>
    </source>
</evidence>
<dbReference type="InterPro" id="IPR004837">
    <property type="entry name" value="NaCa_Exmemb"/>
</dbReference>
<evidence type="ECO:0000256" key="2">
    <source>
        <dbReference type="ARBA" id="ARBA00022692"/>
    </source>
</evidence>
<keyword evidence="2 5" id="KW-0812">Transmembrane</keyword>
<dbReference type="GO" id="GO:0005886">
    <property type="term" value="C:plasma membrane"/>
    <property type="evidence" value="ECO:0007669"/>
    <property type="project" value="TreeGrafter"/>
</dbReference>
<organism evidence="7 8">
    <name type="scientific">Kribbella capetownensis</name>
    <dbReference type="NCBI Taxonomy" id="1572659"/>
    <lineage>
        <taxon>Bacteria</taxon>
        <taxon>Bacillati</taxon>
        <taxon>Actinomycetota</taxon>
        <taxon>Actinomycetes</taxon>
        <taxon>Propionibacteriales</taxon>
        <taxon>Kribbellaceae</taxon>
        <taxon>Kribbella</taxon>
    </lineage>
</organism>
<dbReference type="EMBL" id="SJKD01000007">
    <property type="protein sequence ID" value="TCC46073.1"/>
    <property type="molecule type" value="Genomic_DNA"/>
</dbReference>
<dbReference type="NCBIfam" id="TIGR00367">
    <property type="entry name" value="calcium/sodium antiporter"/>
    <property type="match status" value="1"/>
</dbReference>
<accession>A0A4R0JGG7</accession>
<gene>
    <name evidence="7" type="ORF">E0H75_28915</name>
</gene>
<feature type="domain" description="Sodium/calcium exchanger membrane region" evidence="6">
    <location>
        <begin position="167"/>
        <end position="310"/>
    </location>
</feature>
<evidence type="ECO:0000256" key="1">
    <source>
        <dbReference type="ARBA" id="ARBA00004141"/>
    </source>
</evidence>
<name>A0A4R0JGG7_9ACTN</name>
<feature type="transmembrane region" description="Helical" evidence="5">
    <location>
        <begin position="63"/>
        <end position="91"/>
    </location>
</feature>
<keyword evidence="8" id="KW-1185">Reference proteome</keyword>
<feature type="transmembrane region" description="Helical" evidence="5">
    <location>
        <begin position="103"/>
        <end position="136"/>
    </location>
</feature>
<evidence type="ECO:0000256" key="4">
    <source>
        <dbReference type="ARBA" id="ARBA00023136"/>
    </source>
</evidence>
<dbReference type="InterPro" id="IPR004481">
    <property type="entry name" value="K/Na/Ca-exchanger"/>
</dbReference>
<dbReference type="PANTHER" id="PTHR10846">
    <property type="entry name" value="SODIUM/POTASSIUM/CALCIUM EXCHANGER"/>
    <property type="match status" value="1"/>
</dbReference>
<keyword evidence="3 5" id="KW-1133">Transmembrane helix</keyword>
<evidence type="ECO:0000256" key="3">
    <source>
        <dbReference type="ARBA" id="ARBA00022989"/>
    </source>
</evidence>
<comment type="caution">
    <text evidence="7">The sequence shown here is derived from an EMBL/GenBank/DDBJ whole genome shotgun (WGS) entry which is preliminary data.</text>
</comment>
<sequence>MLIVGGLVGLLGGAELLVRGGTGLALRFGIAPIVVGVTVVSLGTSMPELAIGIDAARQGSAGLAAGNIVGTNLVNLLLILGLSALIAPIVLDTRTVRFDLPCMAAVSVVLLVVALDGTLGTLDGVVLLLLGIGYTVGVLRTSRQESSSVQAEYQADTGGTRTRPWVAVVSLVVGIAVIVIGATLLVDGAVDAAQAFGVSDAVIGLTIIAIGTSAPELVTTIVSTIRGNRDIALGNLLGSSVYNIAIILGVTILAAPGVVEVPDEVLQSDLLLMVGAAVACVPVLVSGRRITRTEGGIFVAAYVAYLAWLLISRA</sequence>
<dbReference type="GO" id="GO:0005262">
    <property type="term" value="F:calcium channel activity"/>
    <property type="evidence" value="ECO:0007669"/>
    <property type="project" value="TreeGrafter"/>
</dbReference>
<dbReference type="InterPro" id="IPR044880">
    <property type="entry name" value="NCX_ion-bd_dom_sf"/>
</dbReference>
<evidence type="ECO:0000313" key="8">
    <source>
        <dbReference type="Proteomes" id="UP000293342"/>
    </source>
</evidence>
<dbReference type="Proteomes" id="UP000293342">
    <property type="component" value="Unassembled WGS sequence"/>
</dbReference>
<feature type="transmembrane region" description="Helical" evidence="5">
    <location>
        <begin position="294"/>
        <end position="311"/>
    </location>
</feature>
<dbReference type="GO" id="GO:0008273">
    <property type="term" value="F:calcium, potassium:sodium antiporter activity"/>
    <property type="evidence" value="ECO:0007669"/>
    <property type="project" value="TreeGrafter"/>
</dbReference>
<feature type="transmembrane region" description="Helical" evidence="5">
    <location>
        <begin position="232"/>
        <end position="258"/>
    </location>
</feature>
<reference evidence="7 8" key="1">
    <citation type="submission" date="2019-02" db="EMBL/GenBank/DDBJ databases">
        <title>Kribbella capetownensis sp. nov. and Kribbella speibonae sp. nov., isolated from soil.</title>
        <authorList>
            <person name="Curtis S.M."/>
            <person name="Norton I."/>
            <person name="Everest G.J."/>
            <person name="Meyers P.R."/>
        </authorList>
    </citation>
    <scope>NUCLEOTIDE SEQUENCE [LARGE SCALE GENOMIC DNA]</scope>
    <source>
        <strain evidence="7 8">YM53</strain>
    </source>
</reference>
<dbReference type="OrthoDB" id="9794225at2"/>
<dbReference type="GO" id="GO:0006874">
    <property type="term" value="P:intracellular calcium ion homeostasis"/>
    <property type="evidence" value="ECO:0007669"/>
    <property type="project" value="TreeGrafter"/>
</dbReference>